<dbReference type="InterPro" id="IPR009016">
    <property type="entry name" value="Fe_hydrogenase"/>
</dbReference>
<evidence type="ECO:0000256" key="6">
    <source>
        <dbReference type="ARBA" id="ARBA00023014"/>
    </source>
</evidence>
<dbReference type="Gene3D" id="3.30.70.20">
    <property type="match status" value="1"/>
</dbReference>
<dbReference type="Gene3D" id="1.20.1260.10">
    <property type="match status" value="1"/>
</dbReference>
<dbReference type="PANTHER" id="PTHR43865:SF1">
    <property type="entry name" value="RUBRERYTHRIN-RELATED"/>
    <property type="match status" value="1"/>
</dbReference>
<gene>
    <name evidence="10" type="ORF">IAC13_07945</name>
</gene>
<reference evidence="10" key="2">
    <citation type="journal article" date="2021" name="PeerJ">
        <title>Extensive microbial diversity within the chicken gut microbiome revealed by metagenomics and culture.</title>
        <authorList>
            <person name="Gilroy R."/>
            <person name="Ravi A."/>
            <person name="Getino M."/>
            <person name="Pursley I."/>
            <person name="Horton D.L."/>
            <person name="Alikhan N.F."/>
            <person name="Baker D."/>
            <person name="Gharbi K."/>
            <person name="Hall N."/>
            <person name="Watson M."/>
            <person name="Adriaenssens E.M."/>
            <person name="Foster-Nyarko E."/>
            <person name="Jarju S."/>
            <person name="Secka A."/>
            <person name="Antonio M."/>
            <person name="Oren A."/>
            <person name="Chaudhuri R.R."/>
            <person name="La Ragione R."/>
            <person name="Hildebrand F."/>
            <person name="Pallen M.J."/>
        </authorList>
    </citation>
    <scope>NUCLEOTIDE SEQUENCE</scope>
    <source>
        <strain evidence="10">E3-2379</strain>
    </source>
</reference>
<organism evidence="10 11">
    <name type="scientific">Candidatus Scybalomonas excrementavium</name>
    <dbReference type="NCBI Taxonomy" id="2840943"/>
    <lineage>
        <taxon>Bacteria</taxon>
        <taxon>Bacillati</taxon>
        <taxon>Bacillota</taxon>
        <taxon>Clostridia</taxon>
        <taxon>Lachnospirales</taxon>
        <taxon>Lachnospiraceae</taxon>
        <taxon>Lachnospiraceae incertae sedis</taxon>
        <taxon>Candidatus Scybalomonas</taxon>
    </lineage>
</organism>
<feature type="domain" description="Rubredoxin-like" evidence="7">
    <location>
        <begin position="472"/>
        <end position="506"/>
    </location>
</feature>
<dbReference type="InterPro" id="IPR017900">
    <property type="entry name" value="4Fe4S_Fe_S_CS"/>
</dbReference>
<accession>A0A9D9N819</accession>
<dbReference type="CDD" id="cd00729">
    <property type="entry name" value="rubredoxin_SM"/>
    <property type="match status" value="2"/>
</dbReference>
<feature type="domain" description="Rubredoxin-like" evidence="7">
    <location>
        <begin position="650"/>
        <end position="684"/>
    </location>
</feature>
<dbReference type="InterPro" id="IPR009040">
    <property type="entry name" value="Ferritin-like_diiron"/>
</dbReference>
<feature type="domain" description="4Fe-4S ferredoxin-type" evidence="9">
    <location>
        <begin position="18"/>
        <end position="46"/>
    </location>
</feature>
<keyword evidence="3" id="KW-0479">Metal-binding</keyword>
<dbReference type="PROSITE" id="PS50903">
    <property type="entry name" value="RUBREDOXIN_LIKE"/>
    <property type="match status" value="2"/>
</dbReference>
<dbReference type="SUPFAM" id="SSF47240">
    <property type="entry name" value="Ferritin-like"/>
    <property type="match status" value="1"/>
</dbReference>
<keyword evidence="4" id="KW-0249">Electron transport</keyword>
<dbReference type="InterPro" id="IPR048574">
    <property type="entry name" value="RUBY_RBDX"/>
</dbReference>
<dbReference type="NCBIfam" id="NF045767">
    <property type="entry name" value="RuberyRbr"/>
    <property type="match status" value="1"/>
</dbReference>
<dbReference type="InterPro" id="IPR013352">
    <property type="entry name" value="Fe_hydrogenase_subset"/>
</dbReference>
<evidence type="ECO:0000256" key="2">
    <source>
        <dbReference type="ARBA" id="ARBA00022448"/>
    </source>
</evidence>
<evidence type="ECO:0000256" key="5">
    <source>
        <dbReference type="ARBA" id="ARBA00023004"/>
    </source>
</evidence>
<dbReference type="PROSITE" id="PS51379">
    <property type="entry name" value="4FE4S_FER_2"/>
    <property type="match status" value="2"/>
</dbReference>
<dbReference type="InterPro" id="IPR024934">
    <property type="entry name" value="Rubredoxin-like_dom"/>
</dbReference>
<dbReference type="SUPFAM" id="SSF46548">
    <property type="entry name" value="alpha-helical ferredoxin"/>
    <property type="match status" value="1"/>
</dbReference>
<evidence type="ECO:0000259" key="9">
    <source>
        <dbReference type="PROSITE" id="PS51379"/>
    </source>
</evidence>
<dbReference type="SMART" id="SM00902">
    <property type="entry name" value="Fe_hyd_SSU"/>
    <property type="match status" value="1"/>
</dbReference>
<dbReference type="Gene3D" id="3.40.950.10">
    <property type="entry name" value="Fe-only Hydrogenase (Larger Subunit), Chain L, domain 3"/>
    <property type="match status" value="1"/>
</dbReference>
<keyword evidence="5" id="KW-0408">Iron</keyword>
<dbReference type="SUPFAM" id="SSF53920">
    <property type="entry name" value="Fe-only hydrogenase"/>
    <property type="match status" value="1"/>
</dbReference>
<dbReference type="InterPro" id="IPR003149">
    <property type="entry name" value="Fe_hydrogenase_ssu"/>
</dbReference>
<comment type="caution">
    <text evidence="10">The sequence shown here is derived from an EMBL/GenBank/DDBJ whole genome shotgun (WGS) entry which is preliminary data.</text>
</comment>
<dbReference type="InterPro" id="IPR036991">
    <property type="entry name" value="Fe_hydrogenase_ssu_sf"/>
</dbReference>
<dbReference type="InterPro" id="IPR003251">
    <property type="entry name" value="Rr_diiron-bd_dom"/>
</dbReference>
<feature type="domain" description="Ferritin-like diiron" evidence="8">
    <location>
        <begin position="513"/>
        <end position="643"/>
    </location>
</feature>
<reference evidence="10" key="1">
    <citation type="submission" date="2020-10" db="EMBL/GenBank/DDBJ databases">
        <authorList>
            <person name="Gilroy R."/>
        </authorList>
    </citation>
    <scope>NUCLEOTIDE SEQUENCE</scope>
    <source>
        <strain evidence="10">E3-2379</strain>
    </source>
</reference>
<dbReference type="Gene3D" id="4.10.260.20">
    <property type="entry name" value="Iron hydrogenase, small subunit"/>
    <property type="match status" value="1"/>
</dbReference>
<evidence type="ECO:0000256" key="3">
    <source>
        <dbReference type="ARBA" id="ARBA00022723"/>
    </source>
</evidence>
<dbReference type="Pfam" id="PF02915">
    <property type="entry name" value="Rubrerythrin"/>
    <property type="match status" value="1"/>
</dbReference>
<keyword evidence="2" id="KW-0813">Transport</keyword>
<name>A0A9D9N819_9FIRM</name>
<dbReference type="InterPro" id="IPR012347">
    <property type="entry name" value="Ferritin-like"/>
</dbReference>
<keyword evidence="6" id="KW-0411">Iron-sulfur</keyword>
<evidence type="ECO:0000313" key="11">
    <source>
        <dbReference type="Proteomes" id="UP000823618"/>
    </source>
</evidence>
<dbReference type="GO" id="GO:0051536">
    <property type="term" value="F:iron-sulfur cluster binding"/>
    <property type="evidence" value="ECO:0007669"/>
    <property type="project" value="UniProtKB-KW"/>
</dbReference>
<dbReference type="Gene3D" id="2.20.28.10">
    <property type="match status" value="2"/>
</dbReference>
<dbReference type="PROSITE" id="PS00198">
    <property type="entry name" value="4FE4S_FER_1"/>
    <property type="match status" value="1"/>
</dbReference>
<evidence type="ECO:0000256" key="1">
    <source>
        <dbReference type="ARBA" id="ARBA00001965"/>
    </source>
</evidence>
<dbReference type="NCBIfam" id="TIGR02512">
    <property type="entry name" value="FeFe_hydrog_A"/>
    <property type="match status" value="1"/>
</dbReference>
<evidence type="ECO:0000256" key="4">
    <source>
        <dbReference type="ARBA" id="ARBA00022982"/>
    </source>
</evidence>
<proteinExistence type="predicted"/>
<dbReference type="InterPro" id="IPR017896">
    <property type="entry name" value="4Fe4S_Fe-S-bd"/>
</dbReference>
<dbReference type="GO" id="GO:0008901">
    <property type="term" value="F:ferredoxin hydrogenase activity"/>
    <property type="evidence" value="ECO:0007669"/>
    <property type="project" value="InterPro"/>
</dbReference>
<dbReference type="InterPro" id="IPR009078">
    <property type="entry name" value="Ferritin-like_SF"/>
</dbReference>
<dbReference type="EMBL" id="JADIML010000217">
    <property type="protein sequence ID" value="MBO8463846.1"/>
    <property type="molecule type" value="Genomic_DNA"/>
</dbReference>
<dbReference type="Pfam" id="PF02906">
    <property type="entry name" value="Fe_hyd_lg_C"/>
    <property type="match status" value="1"/>
</dbReference>
<sequence length="688" mass="77295">MSKHLSPEVRVPIDEGNPAIRREEALCIKCGQCKNVCKDYISVLGHYDLEKTNDTAICIHCGQCANVCPVNSITEQYEYESVIQAIEDPDSIVIVSTSPSVRVALGEEFGMPDGSFVQGKMVSLLRKLGVDYVLDTNFAADLTIVEEASELIERVTKGDKPLPQFTSCCPAWVKFAEIYYPEMLEHISSAKSPIGMQGPTIKTYFAKKMGIDPKKIVNVALTPCTAKKFEIRREEMKASGVYLGDEHIRDMDYVITTRELAIWAKQKEVDFNALEDSEFDKLMGEASGAGVIFGNTGGVMEAALRTAYEFITKQDAPEQLFDLQPVRGMDGIREASLQIGDMTVNVAVVYGTENARKMIERVQNGNKQYHFIEVMTCPGGCIGGGGQPKDTEYKGDALREKRIEGLYARDAKMKKRKSHENQEIIALYKEFYGEPLSLLAEEMLHTSYYDRSSELGDDQINIKNRKGEKTTMKKFVCTVCGYIHEGNEAPTECPVCHQPASKFKEMVVDSKNPYAGTKTEKNLWEAFAGESQARNKYTYFASVAKKAGYEQIAELFLKTAENEKEHAKLWFKALGQLGDTEENLLHAAEGENAEWTDMYERMAKDAEEEGFHELAAQFRGVGAIEKLHEERYRALLNNVETKQVFERSGVQIWECRNCGHVVVGTKAPEVCPVCKHPQSYFELRKENY</sequence>
<comment type="cofactor">
    <cofactor evidence="1">
        <name>Fe(3+)</name>
        <dbReference type="ChEBI" id="CHEBI:29034"/>
    </cofactor>
</comment>
<evidence type="ECO:0000313" key="10">
    <source>
        <dbReference type="EMBL" id="MBO8463846.1"/>
    </source>
</evidence>
<dbReference type="InterPro" id="IPR004108">
    <property type="entry name" value="Fe_hydrogenase_lsu_C"/>
</dbReference>
<dbReference type="AlphaFoldDB" id="A0A9D9N819"/>
<protein>
    <submittedName>
        <fullName evidence="10">Iron hydrogenase small subunit</fullName>
    </submittedName>
</protein>
<dbReference type="PROSITE" id="PS50905">
    <property type="entry name" value="FERRITIN_LIKE"/>
    <property type="match status" value="1"/>
</dbReference>
<evidence type="ECO:0000259" key="7">
    <source>
        <dbReference type="PROSITE" id="PS50903"/>
    </source>
</evidence>
<feature type="domain" description="4Fe-4S ferredoxin-type" evidence="9">
    <location>
        <begin position="49"/>
        <end position="78"/>
    </location>
</feature>
<dbReference type="PANTHER" id="PTHR43865">
    <property type="entry name" value="RUBRERYTHRIN-RELATED"/>
    <property type="match status" value="1"/>
</dbReference>
<dbReference type="Gene3D" id="3.40.50.1780">
    <property type="match status" value="1"/>
</dbReference>
<dbReference type="CDD" id="cd01041">
    <property type="entry name" value="Rubrerythrin"/>
    <property type="match status" value="1"/>
</dbReference>
<dbReference type="Pfam" id="PF21349">
    <property type="entry name" value="RUBY_RBDX"/>
    <property type="match status" value="2"/>
</dbReference>
<dbReference type="InterPro" id="IPR052364">
    <property type="entry name" value="Rubrerythrin"/>
</dbReference>
<dbReference type="GO" id="GO:0005506">
    <property type="term" value="F:iron ion binding"/>
    <property type="evidence" value="ECO:0007669"/>
    <property type="project" value="InterPro"/>
</dbReference>
<dbReference type="SUPFAM" id="SSF57802">
    <property type="entry name" value="Rubredoxin-like"/>
    <property type="match status" value="2"/>
</dbReference>
<evidence type="ECO:0000259" key="8">
    <source>
        <dbReference type="PROSITE" id="PS50905"/>
    </source>
</evidence>
<dbReference type="Pfam" id="PF00037">
    <property type="entry name" value="Fer4"/>
    <property type="match status" value="1"/>
</dbReference>
<dbReference type="Proteomes" id="UP000823618">
    <property type="component" value="Unassembled WGS sequence"/>
</dbReference>
<dbReference type="Pfam" id="PF02256">
    <property type="entry name" value="Fe_hyd_SSU"/>
    <property type="match status" value="1"/>
</dbReference>